<dbReference type="EMBL" id="QPGA01000005">
    <property type="protein sequence ID" value="RDE51667.1"/>
    <property type="molecule type" value="Genomic_DNA"/>
</dbReference>
<feature type="signal peptide" evidence="2">
    <location>
        <begin position="1"/>
        <end position="28"/>
    </location>
</feature>
<name>A0A369XTZ9_9PROT</name>
<protein>
    <submittedName>
        <fullName evidence="4">PepSY domain-containing protein</fullName>
    </submittedName>
</protein>
<keyword evidence="2" id="KW-0732">Signal</keyword>
<gene>
    <name evidence="4" type="ORF">DVS81_04605</name>
</gene>
<dbReference type="Pfam" id="PF13670">
    <property type="entry name" value="PepSY_2"/>
    <property type="match status" value="1"/>
</dbReference>
<sequence>MTLKRILPALAIGIALGAASTWVTPAFSDDKRAPAAAGPADRQWLSIPQIVDKLEAAGYRNIEKIEREHGNYEVRATNRDGKRSKLYVHPQTGKVIDHRQRESDEGGERKSASADCNERRCRDDLPPSAVDVPRPAGK</sequence>
<evidence type="ECO:0000313" key="5">
    <source>
        <dbReference type="Proteomes" id="UP000253831"/>
    </source>
</evidence>
<reference evidence="4 5" key="1">
    <citation type="submission" date="2018-05" db="EMBL/GenBank/DDBJ databases">
        <title>Integrated omic analyses show evidence that a Ca. Accumulibacter phosphatis strain performs denitrification under micro-aerobic conditions.</title>
        <authorList>
            <person name="Camejo P.Y."/>
            <person name="Katherine M.D."/>
            <person name="Daniel N.R."/>
        </authorList>
    </citation>
    <scope>NUCLEOTIDE SEQUENCE [LARGE SCALE GENOMIC DNA]</scope>
    <source>
        <strain evidence="4">UW-LDO-IC</strain>
    </source>
</reference>
<proteinExistence type="predicted"/>
<evidence type="ECO:0000259" key="3">
    <source>
        <dbReference type="Pfam" id="PF13670"/>
    </source>
</evidence>
<accession>A0A369XTZ9</accession>
<feature type="compositionally biased region" description="Basic and acidic residues" evidence="1">
    <location>
        <begin position="95"/>
        <end position="125"/>
    </location>
</feature>
<evidence type="ECO:0000256" key="1">
    <source>
        <dbReference type="SAM" id="MobiDB-lite"/>
    </source>
</evidence>
<feature type="region of interest" description="Disordered" evidence="1">
    <location>
        <begin position="73"/>
        <end position="138"/>
    </location>
</feature>
<dbReference type="InterPro" id="IPR025711">
    <property type="entry name" value="PepSY"/>
</dbReference>
<evidence type="ECO:0000256" key="2">
    <source>
        <dbReference type="SAM" id="SignalP"/>
    </source>
</evidence>
<evidence type="ECO:0000313" key="4">
    <source>
        <dbReference type="EMBL" id="RDE51667.1"/>
    </source>
</evidence>
<feature type="compositionally biased region" description="Basic and acidic residues" evidence="1">
    <location>
        <begin position="73"/>
        <end position="83"/>
    </location>
</feature>
<organism evidence="4 5">
    <name type="scientific">Candidatus Accumulibacter meliphilus</name>
    <dbReference type="NCBI Taxonomy" id="2211374"/>
    <lineage>
        <taxon>Bacteria</taxon>
        <taxon>Pseudomonadati</taxon>
        <taxon>Pseudomonadota</taxon>
        <taxon>Betaproteobacteria</taxon>
        <taxon>Candidatus Accumulibacter</taxon>
    </lineage>
</organism>
<comment type="caution">
    <text evidence="4">The sequence shown here is derived from an EMBL/GenBank/DDBJ whole genome shotgun (WGS) entry which is preliminary data.</text>
</comment>
<feature type="chain" id="PRO_5016818400" evidence="2">
    <location>
        <begin position="29"/>
        <end position="138"/>
    </location>
</feature>
<dbReference type="Proteomes" id="UP000253831">
    <property type="component" value="Unassembled WGS sequence"/>
</dbReference>
<dbReference type="AlphaFoldDB" id="A0A369XTZ9"/>
<feature type="domain" description="PepSY" evidence="3">
    <location>
        <begin position="41"/>
        <end position="98"/>
    </location>
</feature>